<gene>
    <name evidence="7" type="ORF">FBZ82_111108</name>
</gene>
<name>A0A560AUE3_AZOBR</name>
<evidence type="ECO:0000256" key="5">
    <source>
        <dbReference type="ARBA" id="ARBA00023172"/>
    </source>
</evidence>
<dbReference type="Proteomes" id="UP000316083">
    <property type="component" value="Unassembled WGS sequence"/>
</dbReference>
<evidence type="ECO:0000313" key="7">
    <source>
        <dbReference type="EMBL" id="TWA63993.1"/>
    </source>
</evidence>
<dbReference type="PANTHER" id="PTHR33217">
    <property type="entry name" value="TRANSPOSASE FOR INSERTION SEQUENCE ELEMENT IS1081"/>
    <property type="match status" value="1"/>
</dbReference>
<keyword evidence="3 6" id="KW-0815">Transposition</keyword>
<accession>A0A560AUE3</accession>
<proteinExistence type="inferred from homology"/>
<dbReference type="GO" id="GO:0004803">
    <property type="term" value="F:transposase activity"/>
    <property type="evidence" value="ECO:0007669"/>
    <property type="project" value="UniProtKB-UniRule"/>
</dbReference>
<comment type="similarity">
    <text evidence="2 6">Belongs to the transposase mutator family.</text>
</comment>
<dbReference type="InterPro" id="IPR001207">
    <property type="entry name" value="Transposase_mutator"/>
</dbReference>
<dbReference type="EMBL" id="VITF01000011">
    <property type="protein sequence ID" value="TWA63993.1"/>
    <property type="molecule type" value="Genomic_DNA"/>
</dbReference>
<comment type="function">
    <text evidence="1 6">Required for the transposition of the insertion element.</text>
</comment>
<dbReference type="PANTHER" id="PTHR33217:SF7">
    <property type="entry name" value="TRANSPOSASE FOR INSERTION SEQUENCE ELEMENT IS1081"/>
    <property type="match status" value="1"/>
</dbReference>
<organism evidence="7 8">
    <name type="scientific">Azospirillum brasilense</name>
    <dbReference type="NCBI Taxonomy" id="192"/>
    <lineage>
        <taxon>Bacteria</taxon>
        <taxon>Pseudomonadati</taxon>
        <taxon>Pseudomonadota</taxon>
        <taxon>Alphaproteobacteria</taxon>
        <taxon>Rhodospirillales</taxon>
        <taxon>Azospirillaceae</taxon>
        <taxon>Azospirillum</taxon>
    </lineage>
</organism>
<dbReference type="AlphaFoldDB" id="A0A560AUE3"/>
<dbReference type="GO" id="GO:0006313">
    <property type="term" value="P:DNA transposition"/>
    <property type="evidence" value="ECO:0007669"/>
    <property type="project" value="UniProtKB-UniRule"/>
</dbReference>
<evidence type="ECO:0000256" key="6">
    <source>
        <dbReference type="RuleBase" id="RU365089"/>
    </source>
</evidence>
<evidence type="ECO:0000256" key="4">
    <source>
        <dbReference type="ARBA" id="ARBA00023125"/>
    </source>
</evidence>
<evidence type="ECO:0000256" key="1">
    <source>
        <dbReference type="ARBA" id="ARBA00002190"/>
    </source>
</evidence>
<evidence type="ECO:0000256" key="2">
    <source>
        <dbReference type="ARBA" id="ARBA00010961"/>
    </source>
</evidence>
<keyword evidence="5 6" id="KW-0233">DNA recombination</keyword>
<sequence>MRGWLDERVKTFLERPIKGNWPYLWIDATYVKVRQNGRIVSVAVTIAVAVHTDGRRVVSAFIATAFAQDDAGAAKAQWRQVADQVRPKLPKLATLLDEAEEDVLAFMTFPKEHRAKIHSTNPLERLNGEIKRRTEVVGIFPNEAAITRLIGAILLEQNDEWAVQRARYMTLETIAPLRDDLALTLPAAAA</sequence>
<protein>
    <recommendedName>
        <fullName evidence="6">Mutator family transposase</fullName>
    </recommendedName>
</protein>
<comment type="caution">
    <text evidence="7">The sequence shown here is derived from an EMBL/GenBank/DDBJ whole genome shotgun (WGS) entry which is preliminary data.</text>
</comment>
<dbReference type="Pfam" id="PF00872">
    <property type="entry name" value="Transposase_mut"/>
    <property type="match status" value="1"/>
</dbReference>
<keyword evidence="6" id="KW-0814">Transposable element</keyword>
<keyword evidence="4 6" id="KW-0238">DNA-binding</keyword>
<dbReference type="GO" id="GO:0003677">
    <property type="term" value="F:DNA binding"/>
    <property type="evidence" value="ECO:0007669"/>
    <property type="project" value="UniProtKB-UniRule"/>
</dbReference>
<reference evidence="7 8" key="1">
    <citation type="submission" date="2019-06" db="EMBL/GenBank/DDBJ databases">
        <title>Genomic Encyclopedia of Type Strains, Phase IV (KMG-V): Genome sequencing to study the core and pangenomes of soil and plant-associated prokaryotes.</title>
        <authorList>
            <person name="Whitman W."/>
        </authorList>
    </citation>
    <scope>NUCLEOTIDE SEQUENCE [LARGE SCALE GENOMIC DNA]</scope>
    <source>
        <strain evidence="7 8">BR 11796</strain>
    </source>
</reference>
<evidence type="ECO:0000313" key="8">
    <source>
        <dbReference type="Proteomes" id="UP000316083"/>
    </source>
</evidence>
<evidence type="ECO:0000256" key="3">
    <source>
        <dbReference type="ARBA" id="ARBA00022578"/>
    </source>
</evidence>